<dbReference type="EMBL" id="GL890840">
    <property type="protein sequence ID" value="EGJ34108.1"/>
    <property type="molecule type" value="Genomic_DNA"/>
</dbReference>
<dbReference type="PANTHER" id="PTHR43179:SF12">
    <property type="entry name" value="GALACTOFURANOSYLTRANSFERASE GLFT2"/>
    <property type="match status" value="1"/>
</dbReference>
<feature type="domain" description="Glycosyltransferase 2-like" evidence="5">
    <location>
        <begin position="16"/>
        <end position="188"/>
    </location>
</feature>
<evidence type="ECO:0000256" key="3">
    <source>
        <dbReference type="ARBA" id="ARBA00022676"/>
    </source>
</evidence>
<evidence type="ECO:0000313" key="7">
    <source>
        <dbReference type="Proteomes" id="UP000003959"/>
    </source>
</evidence>
<dbReference type="RefSeq" id="WP_008181224.1">
    <property type="nucleotide sequence ID" value="NZ_GL890840.1"/>
</dbReference>
<dbReference type="OrthoDB" id="452659at2"/>
<evidence type="ECO:0000256" key="1">
    <source>
        <dbReference type="ARBA" id="ARBA00004776"/>
    </source>
</evidence>
<dbReference type="Gene3D" id="3.90.550.10">
    <property type="entry name" value="Spore Coat Polysaccharide Biosynthesis Protein SpsA, Chain A"/>
    <property type="match status" value="1"/>
</dbReference>
<keyword evidence="3" id="KW-0328">Glycosyltransferase</keyword>
<accession>F4XN49</accession>
<dbReference type="Proteomes" id="UP000003959">
    <property type="component" value="Unassembled WGS sequence"/>
</dbReference>
<dbReference type="InterPro" id="IPR001173">
    <property type="entry name" value="Glyco_trans_2-like"/>
</dbReference>
<evidence type="ECO:0000256" key="2">
    <source>
        <dbReference type="ARBA" id="ARBA00006739"/>
    </source>
</evidence>
<dbReference type="Pfam" id="PF00535">
    <property type="entry name" value="Glycos_transf_2"/>
    <property type="match status" value="1"/>
</dbReference>
<dbReference type="PANTHER" id="PTHR43179">
    <property type="entry name" value="RHAMNOSYLTRANSFERASE WBBL"/>
    <property type="match status" value="1"/>
</dbReference>
<reference evidence="7" key="1">
    <citation type="journal article" date="2011" name="Proc. Natl. Acad. Sci. U.S.A.">
        <title>Genomic insights into the physiology and ecology of the marine filamentous cyanobacterium Lyngbya majuscula.</title>
        <authorList>
            <person name="Jones A.C."/>
            <person name="Monroe E.A."/>
            <person name="Podell S."/>
            <person name="Hess W.R."/>
            <person name="Klages S."/>
            <person name="Esquenazi E."/>
            <person name="Niessen S."/>
            <person name="Hoover H."/>
            <person name="Rothmann M."/>
            <person name="Lasken R.S."/>
            <person name="Yates J.R.III."/>
            <person name="Reinhardt R."/>
            <person name="Kube M."/>
            <person name="Burkart M.D."/>
            <person name="Allen E.E."/>
            <person name="Dorrestein P.C."/>
            <person name="Gerwick W.H."/>
            <person name="Gerwick L."/>
        </authorList>
    </citation>
    <scope>NUCLEOTIDE SEQUENCE [LARGE SCALE GENOMIC DNA]</scope>
    <source>
        <strain evidence="7">3L</strain>
    </source>
</reference>
<proteinExistence type="inferred from homology"/>
<keyword evidence="4 6" id="KW-0808">Transferase</keyword>
<dbReference type="AlphaFoldDB" id="F4XN49"/>
<dbReference type="HOGENOM" id="CLU_690189_0_0_3"/>
<dbReference type="GO" id="GO:0016757">
    <property type="term" value="F:glycosyltransferase activity"/>
    <property type="evidence" value="ECO:0007669"/>
    <property type="project" value="UniProtKB-KW"/>
</dbReference>
<comment type="pathway">
    <text evidence="1">Cell wall biogenesis; cell wall polysaccharide biosynthesis.</text>
</comment>
<protein>
    <submittedName>
        <fullName evidence="6">Putative glycosyltransferase</fullName>
    </submittedName>
</protein>
<dbReference type="SUPFAM" id="SSF53448">
    <property type="entry name" value="Nucleotide-diphospho-sugar transferases"/>
    <property type="match status" value="1"/>
</dbReference>
<comment type="similarity">
    <text evidence="2">Belongs to the glycosyltransferase 2 family.</text>
</comment>
<evidence type="ECO:0000313" key="6">
    <source>
        <dbReference type="EMBL" id="EGJ34108.1"/>
    </source>
</evidence>
<organism evidence="6 7">
    <name type="scientific">Moorena producens 3L</name>
    <dbReference type="NCBI Taxonomy" id="489825"/>
    <lineage>
        <taxon>Bacteria</taxon>
        <taxon>Bacillati</taxon>
        <taxon>Cyanobacteriota</taxon>
        <taxon>Cyanophyceae</taxon>
        <taxon>Coleofasciculales</taxon>
        <taxon>Coleofasciculaceae</taxon>
        <taxon>Moorena</taxon>
    </lineage>
</organism>
<dbReference type="eggNOG" id="COG1216">
    <property type="taxonomic scope" value="Bacteria"/>
</dbReference>
<evidence type="ECO:0000256" key="4">
    <source>
        <dbReference type="ARBA" id="ARBA00022679"/>
    </source>
</evidence>
<evidence type="ECO:0000259" key="5">
    <source>
        <dbReference type="Pfam" id="PF00535"/>
    </source>
</evidence>
<keyword evidence="7" id="KW-1185">Reference proteome</keyword>
<gene>
    <name evidence="6" type="ORF">LYNGBM3L_21140</name>
</gene>
<dbReference type="InterPro" id="IPR029044">
    <property type="entry name" value="Nucleotide-diphossugar_trans"/>
</dbReference>
<name>F4XN49_9CYAN</name>
<sequence length="407" mass="47280">MSTVTIGFIPRERFSVAAECLQRIYDRTHIPFKLIVVDCQIPKVYRQQIENVLEGQRNVKFIHTDHHLLPNQCRNLAIREAKDDFLCLLENDVLVEDGWLSRLIEACDEYPADVAAPLVLERLGQFEKVHFDDRLDDIKPIQTSDGIKLKILPRSTPKEDDRNASDRRTMKFIETHCMLFRTEVFDRIGEFDESITAQEEVDVSLALYDKQVPIVFEPKAVVTFLPPPPIYPDEKEYYYLKWNPDTYRQDYLHVAKKCNLDNPPSAMGVVTARRKYASDDNPKNQYAQQIEYRTKVELTAKDIANLVSPGDPFILVHDQQLNLGDVAEGRQVIPFLEKDGQYWGTPPDDSTAISELERMKAGEANLIAFAWPSFWWLDYYTDFSRYLRSNYPCTLENERLVVFDLKT</sequence>